<keyword evidence="7" id="KW-1185">Reference proteome</keyword>
<dbReference type="PANTHER" id="PTHR43309">
    <property type="entry name" value="5-OXOPROLINASE SUBUNIT C"/>
    <property type="match status" value="1"/>
</dbReference>
<dbReference type="Gene3D" id="3.30.1360.40">
    <property type="match status" value="1"/>
</dbReference>
<reference evidence="7" key="1">
    <citation type="submission" date="2016-09" db="EMBL/GenBank/DDBJ databases">
        <authorList>
            <person name="Varghese N."/>
            <person name="Submissions S."/>
        </authorList>
    </citation>
    <scope>NUCLEOTIDE SEQUENCE [LARGE SCALE GENOMIC DNA]</scope>
    <source>
        <strain evidence="7">ANC 4422</strain>
    </source>
</reference>
<proteinExistence type="predicted"/>
<dbReference type="EMBL" id="FMYL01000006">
    <property type="protein sequence ID" value="SDB94244.1"/>
    <property type="molecule type" value="Genomic_DNA"/>
</dbReference>
<dbReference type="GO" id="GO:0016787">
    <property type="term" value="F:hydrolase activity"/>
    <property type="evidence" value="ECO:0007669"/>
    <property type="project" value="UniProtKB-KW"/>
</dbReference>
<feature type="domain" description="Carboxyltransferase" evidence="5">
    <location>
        <begin position="254"/>
        <end position="529"/>
    </location>
</feature>
<dbReference type="Pfam" id="PF02682">
    <property type="entry name" value="CT_C_D"/>
    <property type="match status" value="1"/>
</dbReference>
<dbReference type="Pfam" id="PF02626">
    <property type="entry name" value="CT_A_B"/>
    <property type="match status" value="1"/>
</dbReference>
<dbReference type="AlphaFoldDB" id="A0A1G6HJ65"/>
<dbReference type="SMART" id="SM00796">
    <property type="entry name" value="AHS1"/>
    <property type="match status" value="1"/>
</dbReference>
<evidence type="ECO:0000259" key="4">
    <source>
        <dbReference type="SMART" id="SM00796"/>
    </source>
</evidence>
<dbReference type="Proteomes" id="UP000242501">
    <property type="component" value="Unassembled WGS sequence"/>
</dbReference>
<dbReference type="InterPro" id="IPR029000">
    <property type="entry name" value="Cyclophilin-like_dom_sf"/>
</dbReference>
<dbReference type="SUPFAM" id="SSF50891">
    <property type="entry name" value="Cyclophilin-like"/>
    <property type="match status" value="2"/>
</dbReference>
<keyword evidence="1" id="KW-0547">Nucleotide-binding</keyword>
<evidence type="ECO:0000313" key="7">
    <source>
        <dbReference type="Proteomes" id="UP000242501"/>
    </source>
</evidence>
<dbReference type="STRING" id="1219383.SAMN05421733_10658"/>
<evidence type="ECO:0000259" key="5">
    <source>
        <dbReference type="SMART" id="SM00797"/>
    </source>
</evidence>
<name>A0A1G6HJ65_9GAMM</name>
<dbReference type="InterPro" id="IPR052708">
    <property type="entry name" value="PxpC"/>
</dbReference>
<dbReference type="InterPro" id="IPR003833">
    <property type="entry name" value="CT_C_D"/>
</dbReference>
<feature type="domain" description="Carboxyltransferase" evidence="4">
    <location>
        <begin position="1"/>
        <end position="192"/>
    </location>
</feature>
<dbReference type="RefSeq" id="WP_092748149.1">
    <property type="nucleotide sequence ID" value="NZ_FMYL01000006.1"/>
</dbReference>
<dbReference type="NCBIfam" id="TIGR00724">
    <property type="entry name" value="urea_amlyse_rel"/>
    <property type="match status" value="1"/>
</dbReference>
<dbReference type="SMART" id="SM00797">
    <property type="entry name" value="AHS2"/>
    <property type="match status" value="1"/>
</dbReference>
<keyword evidence="3" id="KW-0067">ATP-binding</keyword>
<evidence type="ECO:0000313" key="6">
    <source>
        <dbReference type="EMBL" id="SDB94244.1"/>
    </source>
</evidence>
<organism evidence="6 7">
    <name type="scientific">Acinetobacter boissieri</name>
    <dbReference type="NCBI Taxonomy" id="1219383"/>
    <lineage>
        <taxon>Bacteria</taxon>
        <taxon>Pseudomonadati</taxon>
        <taxon>Pseudomonadota</taxon>
        <taxon>Gammaproteobacteria</taxon>
        <taxon>Moraxellales</taxon>
        <taxon>Moraxellaceae</taxon>
        <taxon>Acinetobacter</taxon>
    </lineage>
</organism>
<sequence length="530" mass="57467">MRFLSVSLDSFLIEFHDLLETTHFFRHLQRNNHSAIVDMIPAEKTILIQFSVFKTTQKQLISWLSQQHIQHEHTVQGTEVIIAANYEGEDLAQVAELLGVTTQEVIKRHTQHVWKVAFIGFAPGFGYLNCEQRPFGSIPRLSTPRKRIVAGAVALAGEYTGVYPKDSPGGWQLIGHTAETMWDIHRDPPALLLPGNSIVFKEAKHVAQVSVPDHIIKHDAEAHKPLPIARGILKILNAGMQTLVQDRGRIGKFAMGVGVGGALDVGAMQAANQCVGNALNDAVLEILNGGFKAQVQSPTVIAITGAISTCVIEYADGTVAEVSCGQAIALDAGDTIEIKRPQAGLRNYLAIRGGVLAEKILASYSFDTLAELGPKPLSTGDEVAVGQSPKQAVSTDSKPPKCLPQSKDTVVLDIVLGPRADWFEAESLETLLNQLWKVSNDINRVGLRLQGEVALKRTQHQELSSEGTVTGALQIPPSGQPVLFMNDHPLTGGYPVIATVAHYHLDLVAQIPAGCLIKFNKVSEFMDMNV</sequence>
<dbReference type="PANTHER" id="PTHR43309:SF3">
    <property type="entry name" value="5-OXOPROLINASE SUBUNIT C"/>
    <property type="match status" value="1"/>
</dbReference>
<evidence type="ECO:0000256" key="2">
    <source>
        <dbReference type="ARBA" id="ARBA00022801"/>
    </source>
</evidence>
<dbReference type="InterPro" id="IPR003778">
    <property type="entry name" value="CT_A_B"/>
</dbReference>
<keyword evidence="2" id="KW-0378">Hydrolase</keyword>
<gene>
    <name evidence="6" type="ORF">SAMN05421733_10658</name>
</gene>
<dbReference type="GO" id="GO:0005524">
    <property type="term" value="F:ATP binding"/>
    <property type="evidence" value="ECO:0007669"/>
    <property type="project" value="UniProtKB-KW"/>
</dbReference>
<evidence type="ECO:0000256" key="3">
    <source>
        <dbReference type="ARBA" id="ARBA00022840"/>
    </source>
</evidence>
<evidence type="ECO:0000256" key="1">
    <source>
        <dbReference type="ARBA" id="ARBA00022741"/>
    </source>
</evidence>
<dbReference type="SUPFAM" id="SSF160467">
    <property type="entry name" value="PH0987 N-terminal domain-like"/>
    <property type="match status" value="1"/>
</dbReference>
<dbReference type="OrthoDB" id="9768696at2"/>
<accession>A0A1G6HJ65</accession>
<protein>
    <submittedName>
        <fullName evidence="6">Sensor histidine kinase inhibitor, KipI family</fullName>
    </submittedName>
</protein>
<dbReference type="Gene3D" id="2.40.100.10">
    <property type="entry name" value="Cyclophilin-like"/>
    <property type="match status" value="2"/>
</dbReference>